<dbReference type="RefSeq" id="WP_148898138.1">
    <property type="nucleotide sequence ID" value="NZ_VNHY01000001.1"/>
</dbReference>
<reference evidence="6 7" key="1">
    <citation type="submission" date="2019-07" db="EMBL/GenBank/DDBJ databases">
        <title>Genomic Encyclopedia of Archaeal and Bacterial Type Strains, Phase II (KMG-II): from individual species to whole genera.</title>
        <authorList>
            <person name="Goeker M."/>
        </authorList>
    </citation>
    <scope>NUCLEOTIDE SEQUENCE [LARGE SCALE GENOMIC DNA]</scope>
    <source>
        <strain evidence="6 7">DSM 21935</strain>
    </source>
</reference>
<accession>A0A5D3YNG8</accession>
<dbReference type="Proteomes" id="UP000324595">
    <property type="component" value="Unassembled WGS sequence"/>
</dbReference>
<dbReference type="Pfam" id="PF00578">
    <property type="entry name" value="AhpC-TSA"/>
    <property type="match status" value="1"/>
</dbReference>
<organism evidence="6 7">
    <name type="scientific">Fodinibius salinus</name>
    <dbReference type="NCBI Taxonomy" id="860790"/>
    <lineage>
        <taxon>Bacteria</taxon>
        <taxon>Pseudomonadati</taxon>
        <taxon>Balneolota</taxon>
        <taxon>Balneolia</taxon>
        <taxon>Balneolales</taxon>
        <taxon>Balneolaceae</taxon>
        <taxon>Fodinibius</taxon>
    </lineage>
</organism>
<name>A0A5D3YNG8_9BACT</name>
<dbReference type="PANTHER" id="PTHR42852">
    <property type="entry name" value="THIOL:DISULFIDE INTERCHANGE PROTEIN DSBE"/>
    <property type="match status" value="1"/>
</dbReference>
<dbReference type="InterPro" id="IPR036249">
    <property type="entry name" value="Thioredoxin-like_sf"/>
</dbReference>
<evidence type="ECO:0000259" key="5">
    <source>
        <dbReference type="PROSITE" id="PS51352"/>
    </source>
</evidence>
<dbReference type="GO" id="GO:0016491">
    <property type="term" value="F:oxidoreductase activity"/>
    <property type="evidence" value="ECO:0007669"/>
    <property type="project" value="InterPro"/>
</dbReference>
<dbReference type="AlphaFoldDB" id="A0A5D3YNG8"/>
<dbReference type="InterPro" id="IPR000866">
    <property type="entry name" value="AhpC/TSA"/>
</dbReference>
<feature type="domain" description="Thioredoxin" evidence="5">
    <location>
        <begin position="49"/>
        <end position="188"/>
    </location>
</feature>
<evidence type="ECO:0000256" key="1">
    <source>
        <dbReference type="ARBA" id="ARBA00004196"/>
    </source>
</evidence>
<dbReference type="EMBL" id="VNHY01000001">
    <property type="protein sequence ID" value="TYP95470.1"/>
    <property type="molecule type" value="Genomic_DNA"/>
</dbReference>
<keyword evidence="2" id="KW-0201">Cytochrome c-type biogenesis</keyword>
<keyword evidence="3" id="KW-1015">Disulfide bond</keyword>
<dbReference type="InterPro" id="IPR017937">
    <property type="entry name" value="Thioredoxin_CS"/>
</dbReference>
<dbReference type="CDD" id="cd02966">
    <property type="entry name" value="TlpA_like_family"/>
    <property type="match status" value="1"/>
</dbReference>
<sequence>MEKFVHLSFLKFLIPVLLVGCTSNQSDSPSKKTEPLEQLDPYSASLYPAQQKAKASDFEMTLVSGEKFSLSEQRGKVVLLNIWATWCAPCREETPDLVELYNKYKDQGLVVLGVSIDKQGMSVVEPFIEKYSVNYPTIIDDGTIIDKYGPTMGIPTTYIIDQEGDLEYFAVGALTNKELEPRIKKMLELGKKAVSSGP</sequence>
<dbReference type="GO" id="GO:0017004">
    <property type="term" value="P:cytochrome complex assembly"/>
    <property type="evidence" value="ECO:0007669"/>
    <property type="project" value="UniProtKB-KW"/>
</dbReference>
<comment type="caution">
    <text evidence="6">The sequence shown here is derived from an EMBL/GenBank/DDBJ whole genome shotgun (WGS) entry which is preliminary data.</text>
</comment>
<proteinExistence type="predicted"/>
<protein>
    <submittedName>
        <fullName evidence="6">Peroxiredoxin</fullName>
    </submittedName>
</protein>
<dbReference type="InterPro" id="IPR050553">
    <property type="entry name" value="Thioredoxin_ResA/DsbE_sf"/>
</dbReference>
<dbReference type="PANTHER" id="PTHR42852:SF6">
    <property type="entry name" value="THIOL:DISULFIDE INTERCHANGE PROTEIN DSBE"/>
    <property type="match status" value="1"/>
</dbReference>
<dbReference type="PROSITE" id="PS51352">
    <property type="entry name" value="THIOREDOXIN_2"/>
    <property type="match status" value="1"/>
</dbReference>
<evidence type="ECO:0000256" key="3">
    <source>
        <dbReference type="ARBA" id="ARBA00023157"/>
    </source>
</evidence>
<evidence type="ECO:0000313" key="7">
    <source>
        <dbReference type="Proteomes" id="UP000324595"/>
    </source>
</evidence>
<dbReference type="GO" id="GO:0030313">
    <property type="term" value="C:cell envelope"/>
    <property type="evidence" value="ECO:0007669"/>
    <property type="project" value="UniProtKB-SubCell"/>
</dbReference>
<comment type="subcellular location">
    <subcellularLocation>
        <location evidence="1">Cell envelope</location>
    </subcellularLocation>
</comment>
<gene>
    <name evidence="6" type="ORF">LX73_0775</name>
</gene>
<evidence type="ECO:0000256" key="2">
    <source>
        <dbReference type="ARBA" id="ARBA00022748"/>
    </source>
</evidence>
<keyword evidence="4" id="KW-0676">Redox-active center</keyword>
<dbReference type="GO" id="GO:0016209">
    <property type="term" value="F:antioxidant activity"/>
    <property type="evidence" value="ECO:0007669"/>
    <property type="project" value="InterPro"/>
</dbReference>
<evidence type="ECO:0000313" key="6">
    <source>
        <dbReference type="EMBL" id="TYP95470.1"/>
    </source>
</evidence>
<dbReference type="PROSITE" id="PS00194">
    <property type="entry name" value="THIOREDOXIN_1"/>
    <property type="match status" value="1"/>
</dbReference>
<dbReference type="SUPFAM" id="SSF52833">
    <property type="entry name" value="Thioredoxin-like"/>
    <property type="match status" value="1"/>
</dbReference>
<evidence type="ECO:0000256" key="4">
    <source>
        <dbReference type="ARBA" id="ARBA00023284"/>
    </source>
</evidence>
<dbReference type="InterPro" id="IPR013766">
    <property type="entry name" value="Thioredoxin_domain"/>
</dbReference>
<keyword evidence="7" id="KW-1185">Reference proteome</keyword>
<dbReference type="Gene3D" id="3.40.30.10">
    <property type="entry name" value="Glutaredoxin"/>
    <property type="match status" value="1"/>
</dbReference>
<dbReference type="OrthoDB" id="1069091at2"/>